<organism evidence="1 2">
    <name type="scientific">Corynespora cassiicola Philippines</name>
    <dbReference type="NCBI Taxonomy" id="1448308"/>
    <lineage>
        <taxon>Eukaryota</taxon>
        <taxon>Fungi</taxon>
        <taxon>Dikarya</taxon>
        <taxon>Ascomycota</taxon>
        <taxon>Pezizomycotina</taxon>
        <taxon>Dothideomycetes</taxon>
        <taxon>Pleosporomycetidae</taxon>
        <taxon>Pleosporales</taxon>
        <taxon>Corynesporascaceae</taxon>
        <taxon>Corynespora</taxon>
    </lineage>
</organism>
<keyword evidence="2" id="KW-1185">Reference proteome</keyword>
<proteinExistence type="predicted"/>
<evidence type="ECO:0000313" key="2">
    <source>
        <dbReference type="Proteomes" id="UP000240883"/>
    </source>
</evidence>
<name>A0A2T2P9B3_CORCC</name>
<dbReference type="AlphaFoldDB" id="A0A2T2P9B3"/>
<gene>
    <name evidence="1" type="ORF">BS50DRAFT_11720</name>
</gene>
<protein>
    <submittedName>
        <fullName evidence="1">Uncharacterized protein</fullName>
    </submittedName>
</protein>
<evidence type="ECO:0000313" key="1">
    <source>
        <dbReference type="EMBL" id="PSN74249.1"/>
    </source>
</evidence>
<dbReference type="EMBL" id="KZ678128">
    <property type="protein sequence ID" value="PSN74249.1"/>
    <property type="molecule type" value="Genomic_DNA"/>
</dbReference>
<reference evidence="1 2" key="1">
    <citation type="journal article" date="2018" name="Front. Microbiol.">
        <title>Genome-Wide Analysis of Corynespora cassiicola Leaf Fall Disease Putative Effectors.</title>
        <authorList>
            <person name="Lopez D."/>
            <person name="Ribeiro S."/>
            <person name="Label P."/>
            <person name="Fumanal B."/>
            <person name="Venisse J.S."/>
            <person name="Kohler A."/>
            <person name="de Oliveira R.R."/>
            <person name="Labutti K."/>
            <person name="Lipzen A."/>
            <person name="Lail K."/>
            <person name="Bauer D."/>
            <person name="Ohm R.A."/>
            <person name="Barry K.W."/>
            <person name="Spatafora J."/>
            <person name="Grigoriev I.V."/>
            <person name="Martin F.M."/>
            <person name="Pujade-Renaud V."/>
        </authorList>
    </citation>
    <scope>NUCLEOTIDE SEQUENCE [LARGE SCALE GENOMIC DNA]</scope>
    <source>
        <strain evidence="1 2">Philippines</strain>
    </source>
</reference>
<sequence>MIRLPHPKLCISLNFIYLHTLSLFSLVLDTVRLRRQRSCFRIFPPCAIPRFPCSISHTLPRPADRTRKSMGSMWHMRKFCSNRSRRYTVSERRRGVDGLVE</sequence>
<dbReference type="Proteomes" id="UP000240883">
    <property type="component" value="Unassembled WGS sequence"/>
</dbReference>
<accession>A0A2T2P9B3</accession>